<dbReference type="Proteomes" id="UP001521209">
    <property type="component" value="Unassembled WGS sequence"/>
</dbReference>
<dbReference type="EMBL" id="JAKGBZ010000086">
    <property type="protein sequence ID" value="MCF3948818.1"/>
    <property type="molecule type" value="Genomic_DNA"/>
</dbReference>
<comment type="similarity">
    <text evidence="1">Belongs to the GcvT family.</text>
</comment>
<dbReference type="InterPro" id="IPR029043">
    <property type="entry name" value="GcvT/YgfZ_C"/>
</dbReference>
<evidence type="ECO:0000313" key="9">
    <source>
        <dbReference type="EMBL" id="MCF3948818.1"/>
    </source>
</evidence>
<dbReference type="NCBIfam" id="NF001567">
    <property type="entry name" value="PRK00389.1"/>
    <property type="match status" value="1"/>
</dbReference>
<protein>
    <recommendedName>
        <fullName evidence="2">aminomethyltransferase</fullName>
        <ecNumber evidence="2">2.1.2.10</ecNumber>
    </recommendedName>
    <alternativeName>
        <fullName evidence="5">Glycine cleavage system T protein</fullName>
    </alternativeName>
</protein>
<evidence type="ECO:0000256" key="1">
    <source>
        <dbReference type="ARBA" id="ARBA00008609"/>
    </source>
</evidence>
<keyword evidence="3" id="KW-0032">Aminotransferase</keyword>
<reference evidence="9 10" key="1">
    <citation type="submission" date="2022-01" db="EMBL/GenBank/DDBJ databases">
        <authorList>
            <person name="Won M."/>
            <person name="Kim S.-J."/>
            <person name="Kwon S.-W."/>
        </authorList>
    </citation>
    <scope>NUCLEOTIDE SEQUENCE [LARGE SCALE GENOMIC DNA]</scope>
    <source>
        <strain evidence="9 10">KCTC 23505</strain>
    </source>
</reference>
<dbReference type="PIRSF" id="PIRSF006487">
    <property type="entry name" value="GcvT"/>
    <property type="match status" value="1"/>
</dbReference>
<dbReference type="Gene3D" id="4.10.1250.10">
    <property type="entry name" value="Aminomethyltransferase fragment"/>
    <property type="match status" value="1"/>
</dbReference>
<dbReference type="NCBIfam" id="NF010093">
    <property type="entry name" value="PRK13579.1"/>
    <property type="match status" value="1"/>
</dbReference>
<dbReference type="InterPro" id="IPR027266">
    <property type="entry name" value="TrmE/GcvT-like"/>
</dbReference>
<dbReference type="Gene3D" id="2.40.30.110">
    <property type="entry name" value="Aminomethyltransferase beta-barrel domains"/>
    <property type="match status" value="1"/>
</dbReference>
<evidence type="ECO:0000256" key="4">
    <source>
        <dbReference type="ARBA" id="ARBA00022679"/>
    </source>
</evidence>
<dbReference type="SUPFAM" id="SSF101790">
    <property type="entry name" value="Aminomethyltransferase beta-barrel domain"/>
    <property type="match status" value="1"/>
</dbReference>
<dbReference type="InterPro" id="IPR013977">
    <property type="entry name" value="GcvT_C"/>
</dbReference>
<dbReference type="Gene3D" id="3.30.70.1400">
    <property type="entry name" value="Aminomethyltransferase beta-barrel domains"/>
    <property type="match status" value="1"/>
</dbReference>
<comment type="caution">
    <text evidence="9">The sequence shown here is derived from an EMBL/GenBank/DDBJ whole genome shotgun (WGS) entry which is preliminary data.</text>
</comment>
<gene>
    <name evidence="9" type="primary">gcvT</name>
    <name evidence="9" type="ORF">L2A60_19400</name>
</gene>
<organism evidence="9 10">
    <name type="scientific">Acidiphilium iwatense</name>
    <dbReference type="NCBI Taxonomy" id="768198"/>
    <lineage>
        <taxon>Bacteria</taxon>
        <taxon>Pseudomonadati</taxon>
        <taxon>Pseudomonadota</taxon>
        <taxon>Alphaproteobacteria</taxon>
        <taxon>Acetobacterales</taxon>
        <taxon>Acidocellaceae</taxon>
        <taxon>Acidiphilium</taxon>
    </lineage>
</organism>
<keyword evidence="4 9" id="KW-0808">Transferase</keyword>
<evidence type="ECO:0000313" key="10">
    <source>
        <dbReference type="Proteomes" id="UP001521209"/>
    </source>
</evidence>
<dbReference type="GO" id="GO:0004047">
    <property type="term" value="F:aminomethyltransferase activity"/>
    <property type="evidence" value="ECO:0007669"/>
    <property type="project" value="UniProtKB-EC"/>
</dbReference>
<dbReference type="Gene3D" id="3.30.1360.120">
    <property type="entry name" value="Probable tRNA modification gtpase trme, domain 1"/>
    <property type="match status" value="1"/>
</dbReference>
<dbReference type="RefSeq" id="WP_235706127.1">
    <property type="nucleotide sequence ID" value="NZ_JAKGBZ010000086.1"/>
</dbReference>
<keyword evidence="10" id="KW-1185">Reference proteome</keyword>
<evidence type="ECO:0000259" key="7">
    <source>
        <dbReference type="Pfam" id="PF01571"/>
    </source>
</evidence>
<proteinExistence type="inferred from homology"/>
<dbReference type="InterPro" id="IPR006222">
    <property type="entry name" value="GCVT_N"/>
</dbReference>
<dbReference type="Pfam" id="PF01571">
    <property type="entry name" value="GCV_T"/>
    <property type="match status" value="1"/>
</dbReference>
<evidence type="ECO:0000256" key="5">
    <source>
        <dbReference type="ARBA" id="ARBA00031395"/>
    </source>
</evidence>
<evidence type="ECO:0000256" key="2">
    <source>
        <dbReference type="ARBA" id="ARBA00012616"/>
    </source>
</evidence>
<dbReference type="InterPro" id="IPR006223">
    <property type="entry name" value="GcvT"/>
</dbReference>
<evidence type="ECO:0000256" key="3">
    <source>
        <dbReference type="ARBA" id="ARBA00022576"/>
    </source>
</evidence>
<dbReference type="EC" id="2.1.2.10" evidence="2"/>
<evidence type="ECO:0000256" key="6">
    <source>
        <dbReference type="ARBA" id="ARBA00047665"/>
    </source>
</evidence>
<comment type="catalytic activity">
    <reaction evidence="6">
        <text>N(6)-[(R)-S(8)-aminomethyldihydrolipoyl]-L-lysyl-[protein] + (6S)-5,6,7,8-tetrahydrofolate = N(6)-[(R)-dihydrolipoyl]-L-lysyl-[protein] + (6R)-5,10-methylene-5,6,7,8-tetrahydrofolate + NH4(+)</text>
        <dbReference type="Rhea" id="RHEA:16945"/>
        <dbReference type="Rhea" id="RHEA-COMP:10475"/>
        <dbReference type="Rhea" id="RHEA-COMP:10492"/>
        <dbReference type="ChEBI" id="CHEBI:15636"/>
        <dbReference type="ChEBI" id="CHEBI:28938"/>
        <dbReference type="ChEBI" id="CHEBI:57453"/>
        <dbReference type="ChEBI" id="CHEBI:83100"/>
        <dbReference type="ChEBI" id="CHEBI:83143"/>
        <dbReference type="EC" id="2.1.2.10"/>
    </reaction>
</comment>
<dbReference type="PANTHER" id="PTHR43757">
    <property type="entry name" value="AMINOMETHYLTRANSFERASE"/>
    <property type="match status" value="1"/>
</dbReference>
<evidence type="ECO:0000259" key="8">
    <source>
        <dbReference type="Pfam" id="PF08669"/>
    </source>
</evidence>
<dbReference type="InterPro" id="IPR028896">
    <property type="entry name" value="GcvT/YgfZ/DmdA"/>
</dbReference>
<dbReference type="NCBIfam" id="TIGR00528">
    <property type="entry name" value="gcvT"/>
    <property type="match status" value="1"/>
</dbReference>
<accession>A0ABS9E1D1</accession>
<feature type="domain" description="GCVT N-terminal" evidence="7">
    <location>
        <begin position="13"/>
        <end position="258"/>
    </location>
</feature>
<dbReference type="PANTHER" id="PTHR43757:SF2">
    <property type="entry name" value="AMINOMETHYLTRANSFERASE, MITOCHONDRIAL"/>
    <property type="match status" value="1"/>
</dbReference>
<name>A0ABS9E1D1_9PROT</name>
<dbReference type="SUPFAM" id="SSF103025">
    <property type="entry name" value="Folate-binding domain"/>
    <property type="match status" value="1"/>
</dbReference>
<feature type="domain" description="Aminomethyltransferase C-terminal" evidence="8">
    <location>
        <begin position="282"/>
        <end position="359"/>
    </location>
</feature>
<dbReference type="Pfam" id="PF08669">
    <property type="entry name" value="GCV_T_C"/>
    <property type="match status" value="1"/>
</dbReference>
<sequence length="366" mass="38238">MADAETLTVPLDAMHRGLGARMVGFAGYAMPVQYDGIIAEHLHCRAHAALFDVSHMGQAILSGPGAAAALERVVTGDIAGLQPGRQRYTLLMNADGGIVDDLMVANLDGYYLLVLNAARKHVDLAHIRAHLPDAVSLTPHFGRALLALQGPESGAVLASLAPEVAALRFMDAIETTLEGARMTITRSGYTGEDGFEIGLPAERADALATTLITDARVKPAGLGARDSLRLEAGLPLYGNDIDETTNPIEAGLGFAIGKRRKMAWNFAGGAAVRAIHDSGPARRLVGLRADGRAPVRAGAELTDAKGAPAGIVTSGTFAPSLDAPAALGYVRADLARDGTILAAALRGRAVTMRVAPLPFIPHRYAR</sequence>